<dbReference type="Proteomes" id="UP001519460">
    <property type="component" value="Unassembled WGS sequence"/>
</dbReference>
<feature type="domain" description="Codanin-1 C-terminal" evidence="1">
    <location>
        <begin position="545"/>
        <end position="654"/>
    </location>
</feature>
<dbReference type="PANTHER" id="PTHR28678:SF1">
    <property type="entry name" value="CODANIN-1"/>
    <property type="match status" value="1"/>
</dbReference>
<organism evidence="2 3">
    <name type="scientific">Batillaria attramentaria</name>
    <dbReference type="NCBI Taxonomy" id="370345"/>
    <lineage>
        <taxon>Eukaryota</taxon>
        <taxon>Metazoa</taxon>
        <taxon>Spiralia</taxon>
        <taxon>Lophotrochozoa</taxon>
        <taxon>Mollusca</taxon>
        <taxon>Gastropoda</taxon>
        <taxon>Caenogastropoda</taxon>
        <taxon>Sorbeoconcha</taxon>
        <taxon>Cerithioidea</taxon>
        <taxon>Batillariidae</taxon>
        <taxon>Batillaria</taxon>
    </lineage>
</organism>
<proteinExistence type="predicted"/>
<dbReference type="EMBL" id="JACVVK020000490">
    <property type="protein sequence ID" value="KAK7471510.1"/>
    <property type="molecule type" value="Genomic_DNA"/>
</dbReference>
<dbReference type="InterPro" id="IPR040031">
    <property type="entry name" value="Codanin-1"/>
</dbReference>
<dbReference type="AlphaFoldDB" id="A0ABD0JDA3"/>
<evidence type="ECO:0000313" key="2">
    <source>
        <dbReference type="EMBL" id="KAK7471510.1"/>
    </source>
</evidence>
<dbReference type="PANTHER" id="PTHR28678">
    <property type="entry name" value="CODANIN-1"/>
    <property type="match status" value="1"/>
</dbReference>
<gene>
    <name evidence="2" type="ORF">BaRGS_00035849</name>
</gene>
<evidence type="ECO:0000313" key="3">
    <source>
        <dbReference type="Proteomes" id="UP001519460"/>
    </source>
</evidence>
<sequence>MNHTASVSYSCSQAQHSIVTPVKGPSRSSVLDRVGTPDKAGLEKSLSIIKLVHACPEEVTHQASLDLLVQLYSACLDAHLFPNLTTELYFITQLLTVQGSEESEFEDGSVSGDIEDINYFKTVHNAVYFAVRILDGQFPLVRQLDRPTLRLLSENERVAEFSPDLHTKLKNAFEAAIDRRNSSTPFTPFRSVSFQADTDNRKNFPSDRTFHLFKKQRDRFYEVLREWEAKKQTPGWNTELRLGDKIRGIVGNKTELANHLHLSRLFLSQLITTCKGAQRQWTKGDYENISSLMELRKMNPDKYLKLQDRFIRPFSCGGPCPPASFPGHQQFFHDFIVAAASPVFNQHLSNLLSSRIAELNDTDFGDAHTAFNKHQMTAEDHESECEAFANTLLMLQLLARFLGLIAFLPYQSPDPLPQNLLQDLAVVRSSMSLPLDLQKYAEDAVKRGRLALTIPWMVEFLALMDPVAPNIDFMRSLLQQLRRILNHSWHHLKVSGFSYSGLLVVTSLGWLFDQPCLPEGHFFAELPSTNKDAQLSFAFSSDSLDGLSLVTQEVFYSCCPYFGEMRYLLTEFSLGSRSKTTVRKLNLVTSDNFLPPPVKETKKDVQMELQENFFHLHPASLRRTVEFVSERTASNFIKYLRANSLPDSLAACVKEIGDLLTRMPSVHSSRAKEKAQQEIPLKAQNLCTGQRKKMLEAQKEFCYGRIAESLKLLLPEDHPESVIVTATAIACRIAKTKIQNWIHKNVTVGTALNFVFFY</sequence>
<accession>A0ABD0JDA3</accession>
<reference evidence="2 3" key="1">
    <citation type="journal article" date="2023" name="Sci. Data">
        <title>Genome assembly of the Korean intertidal mud-creeper Batillaria attramentaria.</title>
        <authorList>
            <person name="Patra A.K."/>
            <person name="Ho P.T."/>
            <person name="Jun S."/>
            <person name="Lee S.J."/>
            <person name="Kim Y."/>
            <person name="Won Y.J."/>
        </authorList>
    </citation>
    <scope>NUCLEOTIDE SEQUENCE [LARGE SCALE GENOMIC DNA]</scope>
    <source>
        <strain evidence="2">Wonlab-2016</strain>
    </source>
</reference>
<dbReference type="InterPro" id="IPR028171">
    <property type="entry name" value="Codanin-1_C"/>
</dbReference>
<comment type="caution">
    <text evidence="2">The sequence shown here is derived from an EMBL/GenBank/DDBJ whole genome shotgun (WGS) entry which is preliminary data.</text>
</comment>
<name>A0ABD0JDA3_9CAEN</name>
<keyword evidence="3" id="KW-1185">Reference proteome</keyword>
<evidence type="ECO:0000259" key="1">
    <source>
        <dbReference type="Pfam" id="PF15296"/>
    </source>
</evidence>
<dbReference type="Pfam" id="PF15296">
    <property type="entry name" value="Codanin-1_C"/>
    <property type="match status" value="1"/>
</dbReference>
<protein>
    <recommendedName>
        <fullName evidence="1">Codanin-1 C-terminal domain-containing protein</fullName>
    </recommendedName>
</protein>